<feature type="transmembrane region" description="Helical" evidence="6">
    <location>
        <begin position="96"/>
        <end position="116"/>
    </location>
</feature>
<dbReference type="Gene3D" id="1.10.3730.20">
    <property type="match status" value="1"/>
</dbReference>
<evidence type="ECO:0000256" key="3">
    <source>
        <dbReference type="ARBA" id="ARBA00022692"/>
    </source>
</evidence>
<feature type="transmembrane region" description="Helical" evidence="6">
    <location>
        <begin position="123"/>
        <end position="140"/>
    </location>
</feature>
<comment type="caution">
    <text evidence="8">The sequence shown here is derived from an EMBL/GenBank/DDBJ whole genome shotgun (WGS) entry which is preliminary data.</text>
</comment>
<evidence type="ECO:0000256" key="4">
    <source>
        <dbReference type="ARBA" id="ARBA00022989"/>
    </source>
</evidence>
<keyword evidence="5 6" id="KW-0472">Membrane</keyword>
<gene>
    <name evidence="8" type="ORF">DXT99_06260</name>
</gene>
<dbReference type="EMBL" id="QRGR01000005">
    <property type="protein sequence ID" value="RDV16270.1"/>
    <property type="molecule type" value="Genomic_DNA"/>
</dbReference>
<feature type="transmembrane region" description="Helical" evidence="6">
    <location>
        <begin position="152"/>
        <end position="172"/>
    </location>
</feature>
<feature type="transmembrane region" description="Helical" evidence="6">
    <location>
        <begin position="216"/>
        <end position="234"/>
    </location>
</feature>
<evidence type="ECO:0000256" key="2">
    <source>
        <dbReference type="ARBA" id="ARBA00022475"/>
    </source>
</evidence>
<dbReference type="SUPFAM" id="SSF103481">
    <property type="entry name" value="Multidrug resistance efflux transporter EmrE"/>
    <property type="match status" value="2"/>
</dbReference>
<dbReference type="InterPro" id="IPR050638">
    <property type="entry name" value="AA-Vitamin_Transporters"/>
</dbReference>
<protein>
    <submittedName>
        <fullName evidence="8">EamA/RhaT family transporter</fullName>
    </submittedName>
</protein>
<dbReference type="PANTHER" id="PTHR32322:SF18">
    <property type="entry name" value="S-ADENOSYLMETHIONINE_S-ADENOSYLHOMOCYSTEINE TRANSPORTER"/>
    <property type="match status" value="1"/>
</dbReference>
<feature type="domain" description="EamA" evidence="7">
    <location>
        <begin position="153"/>
        <end position="289"/>
    </location>
</feature>
<reference evidence="9" key="1">
    <citation type="submission" date="2018-08" db="EMBL/GenBank/DDBJ databases">
        <authorList>
            <person name="Liu Z.-W."/>
            <person name="Du Z.-J."/>
        </authorList>
    </citation>
    <scope>NUCLEOTIDE SEQUENCE [LARGE SCALE GENOMIC DNA]</scope>
    <source>
        <strain evidence="9">H4X</strain>
    </source>
</reference>
<evidence type="ECO:0000256" key="6">
    <source>
        <dbReference type="SAM" id="Phobius"/>
    </source>
</evidence>
<feature type="transmembrane region" description="Helical" evidence="6">
    <location>
        <begin position="184"/>
        <end position="204"/>
    </location>
</feature>
<feature type="transmembrane region" description="Helical" evidence="6">
    <location>
        <begin position="246"/>
        <end position="265"/>
    </location>
</feature>
<feature type="transmembrane region" description="Helical" evidence="6">
    <location>
        <begin position="271"/>
        <end position="288"/>
    </location>
</feature>
<keyword evidence="2" id="KW-1003">Cell membrane</keyword>
<keyword evidence="4 6" id="KW-1133">Transmembrane helix</keyword>
<feature type="transmembrane region" description="Helical" evidence="6">
    <location>
        <begin position="69"/>
        <end position="90"/>
    </location>
</feature>
<dbReference type="Pfam" id="PF00892">
    <property type="entry name" value="EamA"/>
    <property type="match status" value="2"/>
</dbReference>
<dbReference type="OrthoDB" id="9811486at2"/>
<evidence type="ECO:0000256" key="5">
    <source>
        <dbReference type="ARBA" id="ARBA00023136"/>
    </source>
</evidence>
<dbReference type="Proteomes" id="UP000256708">
    <property type="component" value="Unassembled WGS sequence"/>
</dbReference>
<dbReference type="GO" id="GO:0005886">
    <property type="term" value="C:plasma membrane"/>
    <property type="evidence" value="ECO:0007669"/>
    <property type="project" value="UniProtKB-SubCell"/>
</dbReference>
<organism evidence="8 9">
    <name type="scientific">Pontibacter diazotrophicus</name>
    <dbReference type="NCBI Taxonomy" id="1400979"/>
    <lineage>
        <taxon>Bacteria</taxon>
        <taxon>Pseudomonadati</taxon>
        <taxon>Bacteroidota</taxon>
        <taxon>Cytophagia</taxon>
        <taxon>Cytophagales</taxon>
        <taxon>Hymenobacteraceae</taxon>
        <taxon>Pontibacter</taxon>
    </lineage>
</organism>
<dbReference type="InterPro" id="IPR000620">
    <property type="entry name" value="EamA_dom"/>
</dbReference>
<feature type="transmembrane region" description="Helical" evidence="6">
    <location>
        <begin position="35"/>
        <end position="57"/>
    </location>
</feature>
<dbReference type="InterPro" id="IPR037185">
    <property type="entry name" value="EmrE-like"/>
</dbReference>
<dbReference type="PANTHER" id="PTHR32322">
    <property type="entry name" value="INNER MEMBRANE TRANSPORTER"/>
    <property type="match status" value="1"/>
</dbReference>
<dbReference type="AlphaFoldDB" id="A0A3D8LFT0"/>
<sequence>MSKQVQVHAALFLVALIYGSNYSIAKEVMPFYVGPFGLIVIRVVSAALFFGIFSRMVVKEKIVGRADNLRSIACGVTGIAINQLCFFAGLNLTVPINAALLMVISPVAVLLFSAILLRESVSFRKVSGIVLACLGALLLINTSRSESVSGNIFGDLLIILNAVSFGMYLVLVKPLMQKYKAVTIVSRIFAVGAVIVVPFGWHQLLTPDYGSFPTSIWLAIVFMVLAVTILAYLLNTWALRYANPSLVGAYIYLQPVLAILIATGFGKDEFTLQKGLYALLIFSGVYLVSRTRQNVGKEAPISEASEQA</sequence>
<comment type="subcellular location">
    <subcellularLocation>
        <location evidence="1">Cell membrane</location>
        <topology evidence="1">Multi-pass membrane protein</topology>
    </subcellularLocation>
</comment>
<keyword evidence="9" id="KW-1185">Reference proteome</keyword>
<evidence type="ECO:0000256" key="1">
    <source>
        <dbReference type="ARBA" id="ARBA00004651"/>
    </source>
</evidence>
<evidence type="ECO:0000313" key="9">
    <source>
        <dbReference type="Proteomes" id="UP000256708"/>
    </source>
</evidence>
<dbReference type="RefSeq" id="WP_115564680.1">
    <property type="nucleotide sequence ID" value="NZ_QRGR01000005.1"/>
</dbReference>
<feature type="domain" description="EamA" evidence="7">
    <location>
        <begin position="10"/>
        <end position="140"/>
    </location>
</feature>
<evidence type="ECO:0000313" key="8">
    <source>
        <dbReference type="EMBL" id="RDV16270.1"/>
    </source>
</evidence>
<accession>A0A3D8LFT0</accession>
<evidence type="ECO:0000259" key="7">
    <source>
        <dbReference type="Pfam" id="PF00892"/>
    </source>
</evidence>
<keyword evidence="3 6" id="KW-0812">Transmembrane</keyword>
<proteinExistence type="predicted"/>
<name>A0A3D8LFT0_9BACT</name>